<evidence type="ECO:0000313" key="2">
    <source>
        <dbReference type="Proteomes" id="UP001147752"/>
    </source>
</evidence>
<name>A0A9W9VJ96_9EURO</name>
<dbReference type="Proteomes" id="UP001147752">
    <property type="component" value="Unassembled WGS sequence"/>
</dbReference>
<keyword evidence="2" id="KW-1185">Reference proteome</keyword>
<dbReference type="AlphaFoldDB" id="A0A9W9VJ96"/>
<dbReference type="EMBL" id="JAPZBT010000001">
    <property type="protein sequence ID" value="KAJ5382884.1"/>
    <property type="molecule type" value="Genomic_DNA"/>
</dbReference>
<reference evidence="1" key="2">
    <citation type="journal article" date="2023" name="IMA Fungus">
        <title>Comparative genomic study of the Penicillium genus elucidates a diverse pangenome and 15 lateral gene transfer events.</title>
        <authorList>
            <person name="Petersen C."/>
            <person name="Sorensen T."/>
            <person name="Nielsen M.R."/>
            <person name="Sondergaard T.E."/>
            <person name="Sorensen J.L."/>
            <person name="Fitzpatrick D.A."/>
            <person name="Frisvad J.C."/>
            <person name="Nielsen K.L."/>
        </authorList>
    </citation>
    <scope>NUCLEOTIDE SEQUENCE</scope>
    <source>
        <strain evidence="1">IBT 3081</strain>
    </source>
</reference>
<sequence length="133" mass="15163">MDKDTSQNEATTASSTSTIFESLDATSRCLLKALLFPNPDSISLALFEASDRGNYSPELPFCLTFIQKQTDSYTFTIDKVIHNELKNLLSENDRQCSFKNATFILHDVWKNDWLENPWLISEWETAIDMSPTS</sequence>
<accession>A0A9W9VJ96</accession>
<protein>
    <submittedName>
        <fullName evidence="1">NB-ARC and TPR domain protein</fullName>
    </submittedName>
</protein>
<dbReference type="GeneID" id="81457708"/>
<dbReference type="RefSeq" id="XP_056582660.1">
    <property type="nucleotide sequence ID" value="XM_056718525.1"/>
</dbReference>
<organism evidence="1 2">
    <name type="scientific">Penicillium concentricum</name>
    <dbReference type="NCBI Taxonomy" id="293559"/>
    <lineage>
        <taxon>Eukaryota</taxon>
        <taxon>Fungi</taxon>
        <taxon>Dikarya</taxon>
        <taxon>Ascomycota</taxon>
        <taxon>Pezizomycotina</taxon>
        <taxon>Eurotiomycetes</taxon>
        <taxon>Eurotiomycetidae</taxon>
        <taxon>Eurotiales</taxon>
        <taxon>Aspergillaceae</taxon>
        <taxon>Penicillium</taxon>
    </lineage>
</organism>
<comment type="caution">
    <text evidence="1">The sequence shown here is derived from an EMBL/GenBank/DDBJ whole genome shotgun (WGS) entry which is preliminary data.</text>
</comment>
<reference evidence="1" key="1">
    <citation type="submission" date="2022-12" db="EMBL/GenBank/DDBJ databases">
        <authorList>
            <person name="Petersen C."/>
        </authorList>
    </citation>
    <scope>NUCLEOTIDE SEQUENCE</scope>
    <source>
        <strain evidence="1">IBT 3081</strain>
    </source>
</reference>
<gene>
    <name evidence="1" type="ORF">N7517_000795</name>
</gene>
<proteinExistence type="predicted"/>
<evidence type="ECO:0000313" key="1">
    <source>
        <dbReference type="EMBL" id="KAJ5382884.1"/>
    </source>
</evidence>